<dbReference type="InterPro" id="IPR004193">
    <property type="entry name" value="Glyco_hydro_13_N"/>
</dbReference>
<dbReference type="InterPro" id="IPR006048">
    <property type="entry name" value="A-amylase/branching_C"/>
</dbReference>
<comment type="catalytic activity">
    <reaction evidence="1 10">
        <text>Transfers a segment of a (1-&gt;4)-alpha-D-glucan chain to a primary hydroxy group in a similar glucan chain.</text>
        <dbReference type="EC" id="2.4.1.18"/>
    </reaction>
</comment>
<dbReference type="Gene3D" id="2.60.40.1180">
    <property type="entry name" value="Golgi alpha-mannosidase II"/>
    <property type="match status" value="1"/>
</dbReference>
<dbReference type="Pfam" id="PF02922">
    <property type="entry name" value="CBM_48"/>
    <property type="match status" value="1"/>
</dbReference>
<dbReference type="PIRSF" id="PIRSF000463">
    <property type="entry name" value="GlgB"/>
    <property type="match status" value="1"/>
</dbReference>
<reference evidence="13" key="1">
    <citation type="journal article" date="2019" name="Int. J. Syst. Evol. Microbiol.">
        <title>The Global Catalogue of Microorganisms (GCM) 10K type strain sequencing project: providing services to taxonomists for standard genome sequencing and annotation.</title>
        <authorList>
            <consortium name="The Broad Institute Genomics Platform"/>
            <consortium name="The Broad Institute Genome Sequencing Center for Infectious Disease"/>
            <person name="Wu L."/>
            <person name="Ma J."/>
        </authorList>
    </citation>
    <scope>NUCLEOTIDE SEQUENCE [LARGE SCALE GENOMIC DNA]</scope>
    <source>
        <strain evidence="13">CECT 7184</strain>
    </source>
</reference>
<comment type="caution">
    <text evidence="12">The sequence shown here is derived from an EMBL/GenBank/DDBJ whole genome shotgun (WGS) entry which is preliminary data.</text>
</comment>
<dbReference type="SMART" id="SM00642">
    <property type="entry name" value="Aamy"/>
    <property type="match status" value="1"/>
</dbReference>
<dbReference type="InterPro" id="IPR044143">
    <property type="entry name" value="GlgB_N_E_set_prok"/>
</dbReference>
<comment type="pathway">
    <text evidence="3 10">Glycan biosynthesis; glycogen biosynthesis.</text>
</comment>
<evidence type="ECO:0000259" key="11">
    <source>
        <dbReference type="SMART" id="SM00642"/>
    </source>
</evidence>
<feature type="domain" description="Glycosyl hydrolase family 13 catalytic" evidence="11">
    <location>
        <begin position="152"/>
        <end position="513"/>
    </location>
</feature>
<dbReference type="Pfam" id="PF02806">
    <property type="entry name" value="Alpha-amylase_C"/>
    <property type="match status" value="1"/>
</dbReference>
<evidence type="ECO:0000256" key="5">
    <source>
        <dbReference type="ARBA" id="ARBA00022600"/>
    </source>
</evidence>
<dbReference type="SUPFAM" id="SSF51445">
    <property type="entry name" value="(Trans)glycosidases"/>
    <property type="match status" value="1"/>
</dbReference>
<dbReference type="InterPro" id="IPR017853">
    <property type="entry name" value="GH"/>
</dbReference>
<evidence type="ECO:0000256" key="3">
    <source>
        <dbReference type="ARBA" id="ARBA00004964"/>
    </source>
</evidence>
<dbReference type="HAMAP" id="MF_00685">
    <property type="entry name" value="GlgB"/>
    <property type="match status" value="1"/>
</dbReference>
<evidence type="ECO:0000256" key="2">
    <source>
        <dbReference type="ARBA" id="ARBA00002953"/>
    </source>
</evidence>
<dbReference type="SUPFAM" id="SSF81296">
    <property type="entry name" value="E set domains"/>
    <property type="match status" value="1"/>
</dbReference>
<dbReference type="PANTHER" id="PTHR43651:SF3">
    <property type="entry name" value="1,4-ALPHA-GLUCAN-BRANCHING ENZYME"/>
    <property type="match status" value="1"/>
</dbReference>
<dbReference type="SUPFAM" id="SSF51011">
    <property type="entry name" value="Glycosyl hydrolase domain"/>
    <property type="match status" value="1"/>
</dbReference>
<comment type="similarity">
    <text evidence="4 10">Belongs to the glycosyl hydrolase 13 family. GlgB subfamily.</text>
</comment>
<accession>A0ABW0YUK5</accession>
<evidence type="ECO:0000256" key="1">
    <source>
        <dbReference type="ARBA" id="ARBA00000826"/>
    </source>
</evidence>
<proteinExistence type="inferred from homology"/>
<dbReference type="Proteomes" id="UP001596142">
    <property type="component" value="Unassembled WGS sequence"/>
</dbReference>
<dbReference type="Gene3D" id="2.60.40.10">
    <property type="entry name" value="Immunoglobulins"/>
    <property type="match status" value="1"/>
</dbReference>
<evidence type="ECO:0000256" key="10">
    <source>
        <dbReference type="HAMAP-Rule" id="MF_00685"/>
    </source>
</evidence>
<evidence type="ECO:0000256" key="8">
    <source>
        <dbReference type="ARBA" id="ARBA00023056"/>
    </source>
</evidence>
<dbReference type="EC" id="2.4.1.18" evidence="10"/>
<evidence type="ECO:0000256" key="7">
    <source>
        <dbReference type="ARBA" id="ARBA00022679"/>
    </source>
</evidence>
<dbReference type="InterPro" id="IPR014756">
    <property type="entry name" value="Ig_E-set"/>
</dbReference>
<keyword evidence="9 10" id="KW-0119">Carbohydrate metabolism</keyword>
<keyword evidence="6 10" id="KW-0328">Glycosyltransferase</keyword>
<dbReference type="InterPro" id="IPR013780">
    <property type="entry name" value="Glyco_hydro_b"/>
</dbReference>
<evidence type="ECO:0000256" key="6">
    <source>
        <dbReference type="ARBA" id="ARBA00022676"/>
    </source>
</evidence>
<organism evidence="12 13">
    <name type="scientific">Thalassorhabdus alkalitolerans</name>
    <dbReference type="NCBI Taxonomy" id="2282697"/>
    <lineage>
        <taxon>Bacteria</taxon>
        <taxon>Bacillati</taxon>
        <taxon>Bacillota</taxon>
        <taxon>Bacilli</taxon>
        <taxon>Bacillales</taxon>
        <taxon>Bacillaceae</taxon>
        <taxon>Thalassorhabdus</taxon>
    </lineage>
</organism>
<dbReference type="PANTHER" id="PTHR43651">
    <property type="entry name" value="1,4-ALPHA-GLUCAN-BRANCHING ENZYME"/>
    <property type="match status" value="1"/>
</dbReference>
<dbReference type="InterPro" id="IPR006047">
    <property type="entry name" value="GH13_cat_dom"/>
</dbReference>
<dbReference type="InterPro" id="IPR006407">
    <property type="entry name" value="GlgB"/>
</dbReference>
<evidence type="ECO:0000313" key="13">
    <source>
        <dbReference type="Proteomes" id="UP001596142"/>
    </source>
</evidence>
<keyword evidence="8 10" id="KW-0320">Glycogen biosynthesis</keyword>
<comment type="function">
    <text evidence="2 10">Catalyzes the formation of the alpha-1,6-glucosidic linkages in glycogen by scission of a 1,4-alpha-linked oligosaccharide from growing alpha-1,4-glucan chains and the subsequent attachment of the oligosaccharide to the alpha-1,6 position.</text>
</comment>
<dbReference type="GO" id="GO:0003844">
    <property type="term" value="F:1,4-alpha-glucan branching enzyme activity"/>
    <property type="evidence" value="ECO:0007669"/>
    <property type="project" value="UniProtKB-EC"/>
</dbReference>
<feature type="active site" description="Nucleophile" evidence="10">
    <location>
        <position position="309"/>
    </location>
</feature>
<dbReference type="EMBL" id="JBHSOZ010000005">
    <property type="protein sequence ID" value="MFC5713719.1"/>
    <property type="molecule type" value="Genomic_DNA"/>
</dbReference>
<gene>
    <name evidence="10 12" type="primary">glgB</name>
    <name evidence="12" type="ORF">ACFPU1_13085</name>
</gene>
<dbReference type="InterPro" id="IPR013783">
    <property type="entry name" value="Ig-like_fold"/>
</dbReference>
<keyword evidence="5 10" id="KW-0321">Glycogen metabolism</keyword>
<keyword evidence="7 10" id="KW-0808">Transferase</keyword>
<protein>
    <recommendedName>
        <fullName evidence="10">1,4-alpha-glucan branching enzyme GlgB</fullName>
        <ecNumber evidence="10">2.4.1.18</ecNumber>
    </recommendedName>
    <alternativeName>
        <fullName evidence="10">1,4-alpha-D-glucan:1,4-alpha-D-glucan 6-glucosyl-transferase</fullName>
    </alternativeName>
    <alternativeName>
        <fullName evidence="10">Alpha-(1-&gt;4)-glucan branching enzyme</fullName>
    </alternativeName>
    <alternativeName>
        <fullName evidence="10">Glycogen branching enzyme</fullName>
        <shortName evidence="10">BE</shortName>
    </alternativeName>
</protein>
<dbReference type="NCBIfam" id="NF003811">
    <property type="entry name" value="PRK05402.1"/>
    <property type="match status" value="1"/>
</dbReference>
<dbReference type="Pfam" id="PF00128">
    <property type="entry name" value="Alpha-amylase"/>
    <property type="match status" value="2"/>
</dbReference>
<evidence type="ECO:0000313" key="12">
    <source>
        <dbReference type="EMBL" id="MFC5713719.1"/>
    </source>
</evidence>
<feature type="active site" description="Proton donor" evidence="10">
    <location>
        <position position="363"/>
    </location>
</feature>
<dbReference type="CDD" id="cd02855">
    <property type="entry name" value="E_set_GBE_prok_N"/>
    <property type="match status" value="1"/>
</dbReference>
<comment type="subunit">
    <text evidence="10">Monomer.</text>
</comment>
<dbReference type="CDD" id="cd11322">
    <property type="entry name" value="AmyAc_Glg_BE"/>
    <property type="match status" value="1"/>
</dbReference>
<dbReference type="NCBIfam" id="NF008967">
    <property type="entry name" value="PRK12313.1"/>
    <property type="match status" value="1"/>
</dbReference>
<sequence>MDNLGISEHDLYLFHQGTFFQSYETFGCHHLVLNGESGYRFVVWAPHAKQVSVVGEFNYWNGDDYPLHRINDQGVWAGFFTSIEAGTSYKYKITTSYDETLLKADPYAFTSEVRPATASVAPAPSTYKWSDQEWISEREKQAPYDSPLLVYEVHLGTWKRKDDGTLYSYRELAETLVPYVKDMGFTHIELLPLAEHPYDRSWGYQITGYFSVTSRFGSPDDFRYFVDTCHKHQIGVIMDWVPGHFCKDSHGLRLFDGGPVFEYEDSRKAEKLSWGTLTFDFGKPEIQSFLISNAVFWMKEFHIDGLRVDAVANMLYLNFDKHDGEEKIYNTYGGEENLEAIAFLRKLNETVFKYQPHALMMAEESTSWPLVSSPTHVGGLGFNFKWNMGWMNDMLEYMEMDPVHRKWNHSLITFSLMYAFSENYILPLSHDEVVHGKRSLLNKMPGDQWQQFAQLRLLYGYMMTHPGKKLLFMGGELGQYDEWKDLDDLDWNLLDYPLHNKVHRYVKELNHFYLEEKALFEKDHEGEGFFWINANDYEQSIISFVRKGFDPEDELLIVCNFTPVVRYDYRVGVPKPGTYKEIFNSDSEAFGGSGQTSSAPHFTVPEHWNGQDQYISLKIPPLAITVYRRLPEGEQAREEEQ</sequence>
<dbReference type="RefSeq" id="WP_385941850.1">
    <property type="nucleotide sequence ID" value="NZ_JBHSOZ010000005.1"/>
</dbReference>
<keyword evidence="13" id="KW-1185">Reference proteome</keyword>
<dbReference type="NCBIfam" id="TIGR01515">
    <property type="entry name" value="branching_enzym"/>
    <property type="match status" value="1"/>
</dbReference>
<name>A0ABW0YUK5_9BACI</name>
<evidence type="ECO:0000256" key="4">
    <source>
        <dbReference type="ARBA" id="ARBA00009000"/>
    </source>
</evidence>
<dbReference type="InterPro" id="IPR037439">
    <property type="entry name" value="Branching_enzy"/>
</dbReference>
<dbReference type="Gene3D" id="3.20.20.80">
    <property type="entry name" value="Glycosidases"/>
    <property type="match status" value="1"/>
</dbReference>
<evidence type="ECO:0000256" key="9">
    <source>
        <dbReference type="ARBA" id="ARBA00023277"/>
    </source>
</evidence>